<dbReference type="EMBL" id="WUPT01000002">
    <property type="protein sequence ID" value="MXQ08715.1"/>
    <property type="molecule type" value="Genomic_DNA"/>
</dbReference>
<keyword evidence="2" id="KW-0812">Transmembrane</keyword>
<feature type="region of interest" description="Disordered" evidence="1">
    <location>
        <begin position="117"/>
        <end position="275"/>
    </location>
</feature>
<protein>
    <recommendedName>
        <fullName evidence="5">Cell division and transport-associated protein TolA</fullName>
    </recommendedName>
</protein>
<evidence type="ECO:0000313" key="4">
    <source>
        <dbReference type="Proteomes" id="UP000480350"/>
    </source>
</evidence>
<dbReference type="Gene3D" id="3.30.1150.10">
    <property type="match status" value="1"/>
</dbReference>
<comment type="caution">
    <text evidence="3">The sequence shown here is derived from an EMBL/GenBank/DDBJ whole genome shotgun (WGS) entry which is preliminary data.</text>
</comment>
<dbReference type="AlphaFoldDB" id="A0A7C9MKS7"/>
<feature type="compositionally biased region" description="Low complexity" evidence="1">
    <location>
        <begin position="181"/>
        <end position="190"/>
    </location>
</feature>
<evidence type="ECO:0000313" key="3">
    <source>
        <dbReference type="EMBL" id="MXQ08715.1"/>
    </source>
</evidence>
<accession>A0A7C9MKS7</accession>
<feature type="compositionally biased region" description="Pro residues" evidence="1">
    <location>
        <begin position="227"/>
        <end position="241"/>
    </location>
</feature>
<evidence type="ECO:0000256" key="1">
    <source>
        <dbReference type="SAM" id="MobiDB-lite"/>
    </source>
</evidence>
<proteinExistence type="predicted"/>
<organism evidence="3 4">
    <name type="scientific">Kangsaoukella pontilimi</name>
    <dbReference type="NCBI Taxonomy" id="2691042"/>
    <lineage>
        <taxon>Bacteria</taxon>
        <taxon>Pseudomonadati</taxon>
        <taxon>Pseudomonadota</taxon>
        <taxon>Alphaproteobacteria</taxon>
        <taxon>Rhodobacterales</taxon>
        <taxon>Paracoccaceae</taxon>
        <taxon>Kangsaoukella</taxon>
    </lineage>
</organism>
<feature type="region of interest" description="Disordered" evidence="1">
    <location>
        <begin position="69"/>
        <end position="105"/>
    </location>
</feature>
<dbReference type="SUPFAM" id="SSF74653">
    <property type="entry name" value="TolA/TonB C-terminal domain"/>
    <property type="match status" value="1"/>
</dbReference>
<evidence type="ECO:0000256" key="2">
    <source>
        <dbReference type="SAM" id="Phobius"/>
    </source>
</evidence>
<keyword evidence="2" id="KW-1133">Transmembrane helix</keyword>
<gene>
    <name evidence="3" type="ORF">GQ651_12735</name>
</gene>
<evidence type="ECO:0008006" key="5">
    <source>
        <dbReference type="Google" id="ProtNLM"/>
    </source>
</evidence>
<keyword evidence="4" id="KW-1185">Reference proteome</keyword>
<feature type="compositionally biased region" description="Basic and acidic residues" evidence="1">
    <location>
        <begin position="78"/>
        <end position="88"/>
    </location>
</feature>
<reference evidence="3 4" key="2">
    <citation type="submission" date="2020-03" db="EMBL/GenBank/DDBJ databases">
        <title>Kangsaoukella pontilimi gen. nov., sp. nov., a new member of the family Rhodobacteraceae isolated from a tidal mudflat.</title>
        <authorList>
            <person name="Kim I.S."/>
        </authorList>
    </citation>
    <scope>NUCLEOTIDE SEQUENCE [LARGE SCALE GENOMIC DNA]</scope>
    <source>
        <strain evidence="3 4">GH1-50</strain>
    </source>
</reference>
<feature type="transmembrane region" description="Helical" evidence="2">
    <location>
        <begin position="6"/>
        <end position="26"/>
    </location>
</feature>
<feature type="compositionally biased region" description="Pro residues" evidence="1">
    <location>
        <begin position="144"/>
        <end position="156"/>
    </location>
</feature>
<feature type="compositionally biased region" description="Basic and acidic residues" evidence="1">
    <location>
        <begin position="191"/>
        <end position="204"/>
    </location>
</feature>
<name>A0A7C9MKS7_9RHOB</name>
<dbReference type="Proteomes" id="UP000480350">
    <property type="component" value="Unassembled WGS sequence"/>
</dbReference>
<sequence length="373" mass="39240">MRQGWIISVAMHVLLVLIVLFGGFFARDRIPEVTVADVALISEAEYAALLPSGPTPEVELDAPEIAAPVEDAAPETPEADRPPERPEPEAVDVPETPPAEPEVTVPAPAPEAVVEDDAPEVPLPPTDIDGSSPLPDQVAEPAPRVAPIPQVAPPPLTEVAPDVVEDTAPDAEAPPVEQPVEETPPAAPEAASDRIVTEAEETREFAPASSMRPRSRPERPVRVAAPEPQPTPAPTPEPTPAPETSSTDDAVRAALEGGQAEEPARPSGPPLTGGEREAFRVAVGGCWVVDPGARSAGVVVTVAFELDQTGRVSGDVRQVSATGGDAATQRAAFDAARRAILRCGARGFPLPADKYDQWREVEMTFNPEGMQFR</sequence>
<keyword evidence="2" id="KW-0472">Membrane</keyword>
<reference evidence="3 4" key="1">
    <citation type="submission" date="2019-12" db="EMBL/GenBank/DDBJ databases">
        <authorList>
            <person name="Lee S.D."/>
        </authorList>
    </citation>
    <scope>NUCLEOTIDE SEQUENCE [LARGE SCALE GENOMIC DNA]</scope>
    <source>
        <strain evidence="3 4">GH1-50</strain>
    </source>
</reference>